<protein>
    <submittedName>
        <fullName evidence="1">Uncharacterized protein</fullName>
    </submittedName>
</protein>
<proteinExistence type="predicted"/>
<comment type="caution">
    <text evidence="1">The sequence shown here is derived from an EMBL/GenBank/DDBJ whole genome shotgun (WGS) entry which is preliminary data.</text>
</comment>
<evidence type="ECO:0000313" key="1">
    <source>
        <dbReference type="EMBL" id="CAH1602248.1"/>
    </source>
</evidence>
<gene>
    <name evidence="1" type="ORF">THF1A12_560003</name>
</gene>
<name>A0AAU9QUB7_9VIBR</name>
<dbReference type="EMBL" id="CAKMUD010000112">
    <property type="protein sequence ID" value="CAH1602248.1"/>
    <property type="molecule type" value="Genomic_DNA"/>
</dbReference>
<reference evidence="1" key="1">
    <citation type="submission" date="2022-01" db="EMBL/GenBank/DDBJ databases">
        <authorList>
            <person name="Lagorce A."/>
        </authorList>
    </citation>
    <scope>NUCLEOTIDE SEQUENCE</scope>
    <source>
        <strain evidence="1">Th15_F1_A12</strain>
    </source>
</reference>
<dbReference type="AlphaFoldDB" id="A0AAU9QUB7"/>
<accession>A0AAU9QUB7</accession>
<organism evidence="1 2">
    <name type="scientific">Vibrio jasicida</name>
    <dbReference type="NCBI Taxonomy" id="766224"/>
    <lineage>
        <taxon>Bacteria</taxon>
        <taxon>Pseudomonadati</taxon>
        <taxon>Pseudomonadota</taxon>
        <taxon>Gammaproteobacteria</taxon>
        <taxon>Vibrionales</taxon>
        <taxon>Vibrionaceae</taxon>
        <taxon>Vibrio</taxon>
    </lineage>
</organism>
<evidence type="ECO:0000313" key="2">
    <source>
        <dbReference type="Proteomes" id="UP001295462"/>
    </source>
</evidence>
<dbReference type="Proteomes" id="UP001295462">
    <property type="component" value="Unassembled WGS sequence"/>
</dbReference>
<sequence>MSLFPVALLHDLGLLTRFTCLHKKDTSLSNNENSATLLIAQLTIGQL</sequence>